<dbReference type="AlphaFoldDB" id="A0A484UJ12"/>
<dbReference type="EMBL" id="CAADII010000071">
    <property type="protein sequence ID" value="VFR56869.1"/>
    <property type="molecule type" value="Genomic_DNA"/>
</dbReference>
<protein>
    <submittedName>
        <fullName evidence="3">Uncharacterized protein</fullName>
    </submittedName>
</protein>
<accession>A0A484UJ12</accession>
<evidence type="ECO:0000256" key="1">
    <source>
        <dbReference type="SAM" id="MobiDB-lite"/>
    </source>
</evidence>
<dbReference type="EMBL" id="CAADIO010000012">
    <property type="protein sequence ID" value="VFR86671.1"/>
    <property type="molecule type" value="Genomic_DNA"/>
</dbReference>
<feature type="region of interest" description="Disordered" evidence="1">
    <location>
        <begin position="20"/>
        <end position="39"/>
    </location>
</feature>
<reference evidence="3" key="1">
    <citation type="submission" date="2019-03" db="EMBL/GenBank/DDBJ databases">
        <authorList>
            <person name="Danneels B."/>
        </authorList>
    </citation>
    <scope>NUCLEOTIDE SEQUENCE</scope>
</reference>
<sequence>MLGGQRCEGNIHCGGLLPGRWERRPDWPPACGNDPRKRR</sequence>
<proteinExistence type="predicted"/>
<gene>
    <name evidence="2" type="ORF">BRI6_3531</name>
    <name evidence="3" type="ORF">RAN3_3402</name>
</gene>
<evidence type="ECO:0000313" key="2">
    <source>
        <dbReference type="EMBL" id="VFR56869.1"/>
    </source>
</evidence>
<evidence type="ECO:0000313" key="3">
    <source>
        <dbReference type="EMBL" id="VFR86671.1"/>
    </source>
</evidence>
<organism evidence="3">
    <name type="scientific">plant metagenome</name>
    <dbReference type="NCBI Taxonomy" id="1297885"/>
    <lineage>
        <taxon>unclassified sequences</taxon>
        <taxon>metagenomes</taxon>
        <taxon>organismal metagenomes</taxon>
    </lineage>
</organism>
<name>A0A484UJ12_9ZZZZ</name>